<evidence type="ECO:0000313" key="4">
    <source>
        <dbReference type="EMBL" id="MBK4735216.1"/>
    </source>
</evidence>
<dbReference type="Gene3D" id="2.60.40.1120">
    <property type="entry name" value="Carboxypeptidase-like, regulatory domain"/>
    <property type="match status" value="1"/>
</dbReference>
<proteinExistence type="predicted"/>
<dbReference type="Pfam" id="PF14321">
    <property type="entry name" value="DUF4382"/>
    <property type="match status" value="1"/>
</dbReference>
<keyword evidence="2" id="KW-0732">Signal</keyword>
<dbReference type="InterPro" id="IPR025491">
    <property type="entry name" value="DUF4382"/>
</dbReference>
<feature type="region of interest" description="Disordered" evidence="1">
    <location>
        <begin position="29"/>
        <end position="50"/>
    </location>
</feature>
<protein>
    <submittedName>
        <fullName evidence="4">DUF4382 domain-containing protein</fullName>
    </submittedName>
</protein>
<dbReference type="RefSeq" id="WP_200591995.1">
    <property type="nucleotide sequence ID" value="NZ_JAEPBG010000004.1"/>
</dbReference>
<gene>
    <name evidence="4" type="ORF">JJB74_11390</name>
</gene>
<reference evidence="4" key="1">
    <citation type="submission" date="2021-01" db="EMBL/GenBank/DDBJ databases">
        <title>Genome sequence of strain Noviherbaspirillum sp. DKR-6.</title>
        <authorList>
            <person name="Chaudhary D.K."/>
        </authorList>
    </citation>
    <scope>NUCLEOTIDE SEQUENCE</scope>
    <source>
        <strain evidence="4">DKR-6</strain>
    </source>
</reference>
<comment type="caution">
    <text evidence="4">The sequence shown here is derived from an EMBL/GenBank/DDBJ whole genome shotgun (WGS) entry which is preliminary data.</text>
</comment>
<keyword evidence="5" id="KW-1185">Reference proteome</keyword>
<evidence type="ECO:0000256" key="1">
    <source>
        <dbReference type="SAM" id="MobiDB-lite"/>
    </source>
</evidence>
<sequence length="425" mass="42553">MKQRNTIGLLSALVSAALLAACGGSGGSDTSTASAGSNGSTGTNTTSTTTTTLASSGTVGVSLTDAPSCGYDAVNVTVTRVRLNQSATASDTDAGWTDITLNPARKINLLDLSNGVLTALGDSQLAPGHYTQIRLLLDPNTGNTLANSVIRSGTTTEVSLSTPSAIQTGIKLVTDFDVTAGQRTDLVLDFDACNSIVTRGNGTVMLKPVVKVLPTALNGIDGFVGAGLAANHVEVSAQQNGQIVASTAPDAVTGEFKMPRLAAGNYDVVITGDGRAVTVITGVPVTSTSGEVVVSTSAAPIVPAVASSAAQSISGTITLNPVSTSVGAYVAAQQTLASGTPVTIRYRAANLDTGDYTLASLPTVAPSVAQYSASLPLTFATQATITPGIGQYAVQASATGYTAQSVSPITITGADQTGVNLTLRP</sequence>
<dbReference type="Proteomes" id="UP000622890">
    <property type="component" value="Unassembled WGS sequence"/>
</dbReference>
<feature type="signal peptide" evidence="2">
    <location>
        <begin position="1"/>
        <end position="20"/>
    </location>
</feature>
<evidence type="ECO:0000313" key="5">
    <source>
        <dbReference type="Proteomes" id="UP000622890"/>
    </source>
</evidence>
<feature type="domain" description="DUF4382" evidence="3">
    <location>
        <begin position="56"/>
        <end position="208"/>
    </location>
</feature>
<name>A0A934SU42_9BURK</name>
<evidence type="ECO:0000259" key="3">
    <source>
        <dbReference type="Pfam" id="PF14321"/>
    </source>
</evidence>
<dbReference type="PROSITE" id="PS51257">
    <property type="entry name" value="PROKAR_LIPOPROTEIN"/>
    <property type="match status" value="1"/>
</dbReference>
<evidence type="ECO:0000256" key="2">
    <source>
        <dbReference type="SAM" id="SignalP"/>
    </source>
</evidence>
<organism evidence="4 5">
    <name type="scientific">Noviherbaspirillum pedocola</name>
    <dbReference type="NCBI Taxonomy" id="2801341"/>
    <lineage>
        <taxon>Bacteria</taxon>
        <taxon>Pseudomonadati</taxon>
        <taxon>Pseudomonadota</taxon>
        <taxon>Betaproteobacteria</taxon>
        <taxon>Burkholderiales</taxon>
        <taxon>Oxalobacteraceae</taxon>
        <taxon>Noviherbaspirillum</taxon>
    </lineage>
</organism>
<dbReference type="AlphaFoldDB" id="A0A934SU42"/>
<feature type="chain" id="PRO_5038095776" evidence="2">
    <location>
        <begin position="21"/>
        <end position="425"/>
    </location>
</feature>
<dbReference type="EMBL" id="JAEPBG010000004">
    <property type="protein sequence ID" value="MBK4735216.1"/>
    <property type="molecule type" value="Genomic_DNA"/>
</dbReference>
<accession>A0A934SU42</accession>